<gene>
    <name evidence="4" type="ORF">ALECFALPRED_010220</name>
</gene>
<dbReference type="GO" id="GO:0016491">
    <property type="term" value="F:oxidoreductase activity"/>
    <property type="evidence" value="ECO:0007669"/>
    <property type="project" value="UniProtKB-KW"/>
</dbReference>
<dbReference type="InterPro" id="IPR036291">
    <property type="entry name" value="NAD(P)-bd_dom_sf"/>
</dbReference>
<sequence length="329" mass="35964">MATILKNIIIIGASGNLGPSILSALDSHPRFAGDIEVLSRSSSKTTFPPHIKIHRVSDSYPFDELAAACKDQDAIVNMAPITEVATHKTIIDAAIKAGVKRIILSEFGTNVPELQTTEPLAQVYRGKVEIRKYMESKEGQGLTWTGLVVGAFLDWGLEDGFLGFDLKSKTATISDSGTTPTNFTLLATTGLATAAILDKPAETANRYVFINSFRTTQNEILSALQTVTHQKWKVKHTSCEEESRVGREKLEKGDWTGIGQAIMGASYSGGKYDFTEGRKLDNELLGLPINEDLETTVKRIVRGEQEKKVGPDAMMITEDLPVLQRPNPE</sequence>
<dbReference type="InterPro" id="IPR008030">
    <property type="entry name" value="NmrA-like"/>
</dbReference>
<comment type="caution">
    <text evidence="4">The sequence shown here is derived from an EMBL/GenBank/DDBJ whole genome shotgun (WGS) entry which is preliminary data.</text>
</comment>
<dbReference type="AlphaFoldDB" id="A0A8H3J967"/>
<dbReference type="Gene3D" id="3.90.25.10">
    <property type="entry name" value="UDP-galactose 4-epimerase, domain 1"/>
    <property type="match status" value="1"/>
</dbReference>
<evidence type="ECO:0000256" key="1">
    <source>
        <dbReference type="ARBA" id="ARBA00022857"/>
    </source>
</evidence>
<feature type="domain" description="NmrA-like" evidence="3">
    <location>
        <begin position="6"/>
        <end position="235"/>
    </location>
</feature>
<dbReference type="OrthoDB" id="9984533at2759"/>
<dbReference type="Gene3D" id="3.40.50.720">
    <property type="entry name" value="NAD(P)-binding Rossmann-like Domain"/>
    <property type="match status" value="1"/>
</dbReference>
<evidence type="ECO:0000313" key="4">
    <source>
        <dbReference type="EMBL" id="CAF9942915.1"/>
    </source>
</evidence>
<evidence type="ECO:0000259" key="3">
    <source>
        <dbReference type="Pfam" id="PF05368"/>
    </source>
</evidence>
<accession>A0A8H3J967</accession>
<organism evidence="4 5">
    <name type="scientific">Alectoria fallacina</name>
    <dbReference type="NCBI Taxonomy" id="1903189"/>
    <lineage>
        <taxon>Eukaryota</taxon>
        <taxon>Fungi</taxon>
        <taxon>Dikarya</taxon>
        <taxon>Ascomycota</taxon>
        <taxon>Pezizomycotina</taxon>
        <taxon>Lecanoromycetes</taxon>
        <taxon>OSLEUM clade</taxon>
        <taxon>Lecanoromycetidae</taxon>
        <taxon>Lecanorales</taxon>
        <taxon>Lecanorineae</taxon>
        <taxon>Parmeliaceae</taxon>
        <taxon>Alectoria</taxon>
    </lineage>
</organism>
<dbReference type="EMBL" id="CAJPDR010000838">
    <property type="protein sequence ID" value="CAF9942915.1"/>
    <property type="molecule type" value="Genomic_DNA"/>
</dbReference>
<keyword evidence="1" id="KW-0521">NADP</keyword>
<evidence type="ECO:0000313" key="5">
    <source>
        <dbReference type="Proteomes" id="UP000664203"/>
    </source>
</evidence>
<dbReference type="Proteomes" id="UP000664203">
    <property type="component" value="Unassembled WGS sequence"/>
</dbReference>
<dbReference type="InterPro" id="IPR045312">
    <property type="entry name" value="PCBER-like"/>
</dbReference>
<dbReference type="InterPro" id="IPR051609">
    <property type="entry name" value="NmrA/Isoflavone_reductase-like"/>
</dbReference>
<reference evidence="4" key="1">
    <citation type="submission" date="2021-03" db="EMBL/GenBank/DDBJ databases">
        <authorList>
            <person name="Tagirdzhanova G."/>
        </authorList>
    </citation>
    <scope>NUCLEOTIDE SEQUENCE</scope>
</reference>
<name>A0A8H3J967_9LECA</name>
<proteinExistence type="predicted"/>
<evidence type="ECO:0000256" key="2">
    <source>
        <dbReference type="ARBA" id="ARBA00023002"/>
    </source>
</evidence>
<dbReference type="PANTHER" id="PTHR47706:SF9">
    <property type="entry name" value="NMRA-LIKE DOMAIN-CONTAINING PROTEIN-RELATED"/>
    <property type="match status" value="1"/>
</dbReference>
<dbReference type="Pfam" id="PF05368">
    <property type="entry name" value="NmrA"/>
    <property type="match status" value="1"/>
</dbReference>
<dbReference type="PANTHER" id="PTHR47706">
    <property type="entry name" value="NMRA-LIKE FAMILY PROTEIN"/>
    <property type="match status" value="1"/>
</dbReference>
<dbReference type="CDD" id="cd05259">
    <property type="entry name" value="PCBER_SDR_a"/>
    <property type="match status" value="1"/>
</dbReference>
<dbReference type="SUPFAM" id="SSF51735">
    <property type="entry name" value="NAD(P)-binding Rossmann-fold domains"/>
    <property type="match status" value="1"/>
</dbReference>
<protein>
    <recommendedName>
        <fullName evidence="3">NmrA-like domain-containing protein</fullName>
    </recommendedName>
</protein>
<keyword evidence="2" id="KW-0560">Oxidoreductase</keyword>
<keyword evidence="5" id="KW-1185">Reference proteome</keyword>